<accession>A0A381V0Y8</accession>
<evidence type="ECO:0000256" key="1">
    <source>
        <dbReference type="ARBA" id="ARBA00022741"/>
    </source>
</evidence>
<evidence type="ECO:0000256" key="4">
    <source>
        <dbReference type="ARBA" id="ARBA00034320"/>
    </source>
</evidence>
<feature type="domain" description="CobW C-terminal" evidence="6">
    <location>
        <begin position="234"/>
        <end position="327"/>
    </location>
</feature>
<dbReference type="CDD" id="cd03112">
    <property type="entry name" value="CobW-like"/>
    <property type="match status" value="1"/>
</dbReference>
<reference evidence="7" key="1">
    <citation type="submission" date="2018-05" db="EMBL/GenBank/DDBJ databases">
        <authorList>
            <person name="Lanie J.A."/>
            <person name="Ng W.-L."/>
            <person name="Kazmierczak K.M."/>
            <person name="Andrzejewski T.M."/>
            <person name="Davidsen T.M."/>
            <person name="Wayne K.J."/>
            <person name="Tettelin H."/>
            <person name="Glass J.I."/>
            <person name="Rusch D."/>
            <person name="Podicherti R."/>
            <person name="Tsui H.-C.T."/>
            <person name="Winkler M.E."/>
        </authorList>
    </citation>
    <scope>NUCLEOTIDE SEQUENCE</scope>
</reference>
<dbReference type="InterPro" id="IPR027417">
    <property type="entry name" value="P-loop_NTPase"/>
</dbReference>
<dbReference type="InterPro" id="IPR036627">
    <property type="entry name" value="CobW-likC_sf"/>
</dbReference>
<keyword evidence="1" id="KW-0547">Nucleotide-binding</keyword>
<sequence>VSTPKVPVTILTGFLGSGKTTLLNYILREEHGRRIAVIENEAGEIDIDSEFVISSDEEIYEMANGCICCVTSVRSDLLEVLRKLMARRDRIDYVLLETSGLADPMPVAQAFFVDDPVLEEVGLDAIVSMVDAAHIEQHLNEVRYDGISSQAVDQIVCADRVIVNKVDLVGEDTVARIRERIRGLNQRCAIEASSYAEVNLNGILGIRAFDISQRAASDPSFLDNHYVHSHDPDVETHSVRIPGELAADAVERAAASIAEEFGPNLLRWKGVLALAGNPNRVALQGVHRIFEMHDLDAWPGGHRDSRIVFIGKGLPFAELVGRFEAAVVEPVAHTSEEMSA</sequence>
<dbReference type="GO" id="GO:0000166">
    <property type="term" value="F:nucleotide binding"/>
    <property type="evidence" value="ECO:0007669"/>
    <property type="project" value="UniProtKB-KW"/>
</dbReference>
<dbReference type="InterPro" id="IPR003495">
    <property type="entry name" value="CobW/HypB/UreG_nucleotide-bd"/>
</dbReference>
<dbReference type="GO" id="GO:0005737">
    <property type="term" value="C:cytoplasm"/>
    <property type="evidence" value="ECO:0007669"/>
    <property type="project" value="TreeGrafter"/>
</dbReference>
<dbReference type="SMART" id="SM00833">
    <property type="entry name" value="CobW_C"/>
    <property type="match status" value="1"/>
</dbReference>
<dbReference type="SUPFAM" id="SSF52540">
    <property type="entry name" value="P-loop containing nucleoside triphosphate hydrolases"/>
    <property type="match status" value="1"/>
</dbReference>
<name>A0A381V0Y8_9ZZZZ</name>
<dbReference type="InterPro" id="IPR051316">
    <property type="entry name" value="Zinc-reg_GTPase_activator"/>
</dbReference>
<organism evidence="7">
    <name type="scientific">marine metagenome</name>
    <dbReference type="NCBI Taxonomy" id="408172"/>
    <lineage>
        <taxon>unclassified sequences</taxon>
        <taxon>metagenomes</taxon>
        <taxon>ecological metagenomes</taxon>
    </lineage>
</organism>
<keyword evidence="3" id="KW-0143">Chaperone</keyword>
<proteinExistence type="inferred from homology"/>
<evidence type="ECO:0000313" key="7">
    <source>
        <dbReference type="EMBL" id="SVA34056.1"/>
    </source>
</evidence>
<evidence type="ECO:0000256" key="2">
    <source>
        <dbReference type="ARBA" id="ARBA00022801"/>
    </source>
</evidence>
<dbReference type="Gene3D" id="3.40.50.300">
    <property type="entry name" value="P-loop containing nucleotide triphosphate hydrolases"/>
    <property type="match status" value="1"/>
</dbReference>
<evidence type="ECO:0000256" key="3">
    <source>
        <dbReference type="ARBA" id="ARBA00023186"/>
    </source>
</evidence>
<protein>
    <recommendedName>
        <fullName evidence="6">CobW C-terminal domain-containing protein</fullName>
    </recommendedName>
</protein>
<dbReference type="EMBL" id="UINC01007566">
    <property type="protein sequence ID" value="SVA34056.1"/>
    <property type="molecule type" value="Genomic_DNA"/>
</dbReference>
<dbReference type="InterPro" id="IPR011629">
    <property type="entry name" value="CobW-like_C"/>
</dbReference>
<keyword evidence="2" id="KW-0378">Hydrolase</keyword>
<comment type="similarity">
    <text evidence="4">Belongs to the SIMIBI class G3E GTPase family. ZNG1 subfamily.</text>
</comment>
<dbReference type="Gene3D" id="3.30.1220.10">
    <property type="entry name" value="CobW-like, C-terminal domain"/>
    <property type="match status" value="1"/>
</dbReference>
<dbReference type="PANTHER" id="PTHR13748">
    <property type="entry name" value="COBW-RELATED"/>
    <property type="match status" value="1"/>
</dbReference>
<dbReference type="Pfam" id="PF07683">
    <property type="entry name" value="CobW_C"/>
    <property type="match status" value="1"/>
</dbReference>
<evidence type="ECO:0000256" key="5">
    <source>
        <dbReference type="ARBA" id="ARBA00049117"/>
    </source>
</evidence>
<dbReference type="GO" id="GO:0016787">
    <property type="term" value="F:hydrolase activity"/>
    <property type="evidence" value="ECO:0007669"/>
    <property type="project" value="UniProtKB-KW"/>
</dbReference>
<dbReference type="SUPFAM" id="SSF90002">
    <property type="entry name" value="Hypothetical protein YjiA, C-terminal domain"/>
    <property type="match status" value="1"/>
</dbReference>
<dbReference type="Pfam" id="PF02492">
    <property type="entry name" value="cobW"/>
    <property type="match status" value="1"/>
</dbReference>
<evidence type="ECO:0000259" key="6">
    <source>
        <dbReference type="SMART" id="SM00833"/>
    </source>
</evidence>
<gene>
    <name evidence="7" type="ORF">METZ01_LOCUS86910</name>
</gene>
<feature type="non-terminal residue" evidence="7">
    <location>
        <position position="1"/>
    </location>
</feature>
<dbReference type="AlphaFoldDB" id="A0A381V0Y8"/>
<dbReference type="PANTHER" id="PTHR13748:SF62">
    <property type="entry name" value="COBW DOMAIN-CONTAINING PROTEIN"/>
    <property type="match status" value="1"/>
</dbReference>
<comment type="catalytic activity">
    <reaction evidence="5">
        <text>GTP + H2O = GDP + phosphate + H(+)</text>
        <dbReference type="Rhea" id="RHEA:19669"/>
        <dbReference type="ChEBI" id="CHEBI:15377"/>
        <dbReference type="ChEBI" id="CHEBI:15378"/>
        <dbReference type="ChEBI" id="CHEBI:37565"/>
        <dbReference type="ChEBI" id="CHEBI:43474"/>
        <dbReference type="ChEBI" id="CHEBI:58189"/>
    </reaction>
    <physiologicalReaction direction="left-to-right" evidence="5">
        <dbReference type="Rhea" id="RHEA:19670"/>
    </physiologicalReaction>
</comment>